<keyword evidence="1" id="KW-0812">Transmembrane</keyword>
<sequence length="205" mass="22010">MTLKNDQAMAYEWEVKAQQLQFTALDNIKAKTATWVTYVPLLLAAVTGLAAWTSSDALMKLTGDAQDVVRTGIFVGALLSFIAYWFASLAAQTVPASILTNGEAYQDHVEKESATAAYNLNFSRWFTFLAVSLLLATALYSRTAGVQAPASKLRMVYLSDGTVLCGRVTTSAAGQLQFSAMATTSPQPLRNVATGRPLEVVTACP</sequence>
<reference evidence="2 3" key="1">
    <citation type="submission" date="2014-03" db="EMBL/GenBank/DDBJ databases">
        <title>Draft genome sequence of Deinococcus phoenicis 1P10ME.</title>
        <authorList>
            <person name="Stepanov V.G."/>
            <person name="Vaishampayan P."/>
            <person name="Venkateswaran K."/>
            <person name="Fox G.E."/>
        </authorList>
    </citation>
    <scope>NUCLEOTIDE SEQUENCE [LARGE SCALE GENOMIC DNA]</scope>
    <source>
        <strain evidence="2 3">1P10ME</strain>
    </source>
</reference>
<dbReference type="RefSeq" id="WP_034354811.1">
    <property type="nucleotide sequence ID" value="NZ_JHAC01000014.1"/>
</dbReference>
<feature type="transmembrane region" description="Helical" evidence="1">
    <location>
        <begin position="35"/>
        <end position="55"/>
    </location>
</feature>
<keyword evidence="1" id="KW-1133">Transmembrane helix</keyword>
<protein>
    <submittedName>
        <fullName evidence="2">Uncharacterized protein</fullName>
    </submittedName>
</protein>
<feature type="transmembrane region" description="Helical" evidence="1">
    <location>
        <begin position="67"/>
        <end position="87"/>
    </location>
</feature>
<dbReference type="Proteomes" id="UP000020492">
    <property type="component" value="Unassembled WGS sequence"/>
</dbReference>
<evidence type="ECO:0000313" key="2">
    <source>
        <dbReference type="EMBL" id="EYB68881.1"/>
    </source>
</evidence>
<proteinExistence type="predicted"/>
<feature type="transmembrane region" description="Helical" evidence="1">
    <location>
        <begin position="125"/>
        <end position="145"/>
    </location>
</feature>
<evidence type="ECO:0000313" key="3">
    <source>
        <dbReference type="Proteomes" id="UP000020492"/>
    </source>
</evidence>
<dbReference type="AlphaFoldDB" id="A0A016QSB2"/>
<evidence type="ECO:0000256" key="1">
    <source>
        <dbReference type="SAM" id="Phobius"/>
    </source>
</evidence>
<comment type="caution">
    <text evidence="2">The sequence shown here is derived from an EMBL/GenBank/DDBJ whole genome shotgun (WGS) entry which is preliminary data.</text>
</comment>
<keyword evidence="1" id="KW-0472">Membrane</keyword>
<dbReference type="EMBL" id="JHAC01000014">
    <property type="protein sequence ID" value="EYB68881.1"/>
    <property type="molecule type" value="Genomic_DNA"/>
</dbReference>
<dbReference type="PATRIC" id="fig|1476583.3.peg.993"/>
<keyword evidence="3" id="KW-1185">Reference proteome</keyword>
<gene>
    <name evidence="2" type="ORF">DEIPH_ctg014orf0008</name>
</gene>
<name>A0A016QSB2_9DEIO</name>
<accession>A0A016QSB2</accession>
<organism evidence="2 3">
    <name type="scientific">Deinococcus phoenicis</name>
    <dbReference type="NCBI Taxonomy" id="1476583"/>
    <lineage>
        <taxon>Bacteria</taxon>
        <taxon>Thermotogati</taxon>
        <taxon>Deinococcota</taxon>
        <taxon>Deinococci</taxon>
        <taxon>Deinococcales</taxon>
        <taxon>Deinococcaceae</taxon>
        <taxon>Deinococcus</taxon>
    </lineage>
</organism>